<evidence type="ECO:0000313" key="3">
    <source>
        <dbReference type="Proteomes" id="UP001476798"/>
    </source>
</evidence>
<reference evidence="2 3" key="1">
    <citation type="submission" date="2021-06" db="EMBL/GenBank/DDBJ databases">
        <authorList>
            <person name="Palmer J.M."/>
        </authorList>
    </citation>
    <scope>NUCLEOTIDE SEQUENCE [LARGE SCALE GENOMIC DNA]</scope>
    <source>
        <strain evidence="2 3">GA_2019</strain>
        <tissue evidence="2">Muscle</tissue>
    </source>
</reference>
<name>A0ABV0PD81_9TELE</name>
<dbReference type="PANTHER" id="PTHR10063">
    <property type="entry name" value="TUBERIN"/>
    <property type="match status" value="1"/>
</dbReference>
<evidence type="ECO:0000256" key="1">
    <source>
        <dbReference type="SAM" id="MobiDB-lite"/>
    </source>
</evidence>
<feature type="compositionally biased region" description="Low complexity" evidence="1">
    <location>
        <begin position="140"/>
        <end position="149"/>
    </location>
</feature>
<organism evidence="2 3">
    <name type="scientific">Goodea atripinnis</name>
    <dbReference type="NCBI Taxonomy" id="208336"/>
    <lineage>
        <taxon>Eukaryota</taxon>
        <taxon>Metazoa</taxon>
        <taxon>Chordata</taxon>
        <taxon>Craniata</taxon>
        <taxon>Vertebrata</taxon>
        <taxon>Euteleostomi</taxon>
        <taxon>Actinopterygii</taxon>
        <taxon>Neopterygii</taxon>
        <taxon>Teleostei</taxon>
        <taxon>Neoteleostei</taxon>
        <taxon>Acanthomorphata</taxon>
        <taxon>Ovalentaria</taxon>
        <taxon>Atherinomorphae</taxon>
        <taxon>Cyprinodontiformes</taxon>
        <taxon>Goodeidae</taxon>
        <taxon>Goodea</taxon>
    </lineage>
</organism>
<keyword evidence="3" id="KW-1185">Reference proteome</keyword>
<dbReference type="InterPro" id="IPR027107">
    <property type="entry name" value="Tuberin/Ral-act_asu"/>
</dbReference>
<gene>
    <name evidence="2" type="ORF">GOODEAATRI_011440</name>
</gene>
<accession>A0ABV0PD81</accession>
<proteinExistence type="predicted"/>
<dbReference type="PANTHER" id="PTHR10063:SF0">
    <property type="entry name" value="TUBERIN"/>
    <property type="match status" value="1"/>
</dbReference>
<feature type="compositionally biased region" description="Low complexity" evidence="1">
    <location>
        <begin position="199"/>
        <end position="219"/>
    </location>
</feature>
<feature type="region of interest" description="Disordered" evidence="1">
    <location>
        <begin position="131"/>
        <end position="168"/>
    </location>
</feature>
<feature type="region of interest" description="Disordered" evidence="1">
    <location>
        <begin position="197"/>
        <end position="243"/>
    </location>
</feature>
<evidence type="ECO:0000313" key="2">
    <source>
        <dbReference type="EMBL" id="MEQ2181426.1"/>
    </source>
</evidence>
<feature type="compositionally biased region" description="Polar residues" evidence="1">
    <location>
        <begin position="220"/>
        <end position="243"/>
    </location>
</feature>
<dbReference type="EMBL" id="JAHRIO010070667">
    <property type="protein sequence ID" value="MEQ2181426.1"/>
    <property type="molecule type" value="Genomic_DNA"/>
</dbReference>
<sequence length="243" mass="26084">MATSAPVAITLCHEYSTPPSLRAGKVAKPATSVANSSSSPVKELRDLSAMEAFRSRSISVSEHAVRRMHTSTTTCSLGSADENAVTQADEGLKTVHLELTETCLDMMARYVFSNFSALPKRSDPSLHTRMTKEAPAKLESQSSQQQNRTTRTRVRSRSGNTSWLMCLQNPPSPFSSELGNMPLQELSTVLMAMEGVKEPPTQTVSAPASTAAPAPTSLSEPLTQTHSSVGGKSNLFQRSNTGE</sequence>
<protein>
    <submittedName>
        <fullName evidence="2">Uncharacterized protein</fullName>
    </submittedName>
</protein>
<comment type="caution">
    <text evidence="2">The sequence shown here is derived from an EMBL/GenBank/DDBJ whole genome shotgun (WGS) entry which is preliminary data.</text>
</comment>
<dbReference type="Proteomes" id="UP001476798">
    <property type="component" value="Unassembled WGS sequence"/>
</dbReference>